<proteinExistence type="predicted"/>
<comment type="caution">
    <text evidence="1">The sequence shown here is derived from an EMBL/GenBank/DDBJ whole genome shotgun (WGS) entry which is preliminary data.</text>
</comment>
<dbReference type="EMBL" id="AQPH01000022">
    <property type="protein sequence ID" value="EPY02081.1"/>
    <property type="molecule type" value="Genomic_DNA"/>
</dbReference>
<protein>
    <recommendedName>
        <fullName evidence="3">DUF2946 domain-containing protein</fullName>
    </recommendedName>
</protein>
<evidence type="ECO:0008006" key="3">
    <source>
        <dbReference type="Google" id="ProtNLM"/>
    </source>
</evidence>
<dbReference type="RefSeq" id="WP_021131918.1">
    <property type="nucleotide sequence ID" value="NZ_AQPH01000022.1"/>
</dbReference>
<evidence type="ECO:0000313" key="2">
    <source>
        <dbReference type="Proteomes" id="UP000015350"/>
    </source>
</evidence>
<evidence type="ECO:0000313" key="1">
    <source>
        <dbReference type="EMBL" id="EPY02081.1"/>
    </source>
</evidence>
<accession>S9TIN5</accession>
<reference evidence="1 2" key="1">
    <citation type="submission" date="2013-04" db="EMBL/GenBank/DDBJ databases">
        <authorList>
            <person name="Kuznetsov B."/>
            <person name="Ivanovsky R."/>
        </authorList>
    </citation>
    <scope>NUCLEOTIDE SEQUENCE [LARGE SCALE GENOMIC DNA]</scope>
    <source>
        <strain evidence="1 2">MGU-K5</strain>
    </source>
</reference>
<name>S9TIN5_MAGFU</name>
<dbReference type="OrthoDB" id="9770306at2"/>
<organism evidence="1 2">
    <name type="scientific">Magnetospirillum fulvum MGU-K5</name>
    <dbReference type="NCBI Taxonomy" id="1316936"/>
    <lineage>
        <taxon>Bacteria</taxon>
        <taxon>Pseudomonadati</taxon>
        <taxon>Pseudomonadota</taxon>
        <taxon>Alphaproteobacteria</taxon>
        <taxon>Rhodospirillales</taxon>
        <taxon>Rhodospirillaceae</taxon>
        <taxon>Magnetospirillum</taxon>
    </lineage>
</organism>
<gene>
    <name evidence="1" type="ORF">K678_07862</name>
</gene>
<dbReference type="Pfam" id="PF11162">
    <property type="entry name" value="DUF2946"/>
    <property type="match status" value="1"/>
</dbReference>
<dbReference type="Proteomes" id="UP000015350">
    <property type="component" value="Unassembled WGS sequence"/>
</dbReference>
<dbReference type="InterPro" id="IPR021333">
    <property type="entry name" value="DUF2946"/>
</dbReference>
<sequence>MTRFRLISWFGLVLIVFQVAAAALMPGVTVASVQDRAIADGPICGTQRHPPQTPPVLPAGQADCVHCLFCLPLLQGHLALTEEVAVPVPGPRWDMAVARPPAMVPVQPEPVRPWAPPRAPPGV</sequence>
<dbReference type="STRING" id="1316936.K678_07862"/>
<dbReference type="AlphaFoldDB" id="S9TIN5"/>